<dbReference type="EMBL" id="JARGEI010000024">
    <property type="protein sequence ID" value="KAJ8709216.1"/>
    <property type="molecule type" value="Genomic_DNA"/>
</dbReference>
<dbReference type="Proteomes" id="UP001231518">
    <property type="component" value="Chromosome 22"/>
</dbReference>
<name>A0AAD7YB56_MYTSE</name>
<sequence length="247" mass="28240">MVESYWEVTTKERLNDLASKNMTISNYFTKYKAINLSGGIYLLLMDFKIMYPDYGDKFNENWPLIKSKLISIAKKKGLINEIDESNEEQTDLAALTSLPFSMSTSNVTSTKKATKKTQWRPSKREVLEGFITQVASPAEVAVEITRKRDKLMEMDLQMQPFVIAVVSPNKSITARYIVINNITYEMPTITKAVEACLKAIFVLNAEYPKESRHVWQFVQTVLFELKTKYDKSFTAVNTLISDLGIKT</sequence>
<keyword evidence="2" id="KW-1185">Reference proteome</keyword>
<proteinExistence type="predicted"/>
<dbReference type="AlphaFoldDB" id="A0AAD7YB56"/>
<gene>
    <name evidence="1" type="ORF">PYW07_009042</name>
</gene>
<comment type="caution">
    <text evidence="1">The sequence shown here is derived from an EMBL/GenBank/DDBJ whole genome shotgun (WGS) entry which is preliminary data.</text>
</comment>
<accession>A0AAD7YB56</accession>
<organism evidence="1 2">
    <name type="scientific">Mythimna separata</name>
    <name type="common">Oriental armyworm</name>
    <name type="synonym">Pseudaletia separata</name>
    <dbReference type="NCBI Taxonomy" id="271217"/>
    <lineage>
        <taxon>Eukaryota</taxon>
        <taxon>Metazoa</taxon>
        <taxon>Ecdysozoa</taxon>
        <taxon>Arthropoda</taxon>
        <taxon>Hexapoda</taxon>
        <taxon>Insecta</taxon>
        <taxon>Pterygota</taxon>
        <taxon>Neoptera</taxon>
        <taxon>Endopterygota</taxon>
        <taxon>Lepidoptera</taxon>
        <taxon>Glossata</taxon>
        <taxon>Ditrysia</taxon>
        <taxon>Noctuoidea</taxon>
        <taxon>Noctuidae</taxon>
        <taxon>Noctuinae</taxon>
        <taxon>Hadenini</taxon>
        <taxon>Mythimna</taxon>
    </lineage>
</organism>
<reference evidence="1" key="1">
    <citation type="submission" date="2023-03" db="EMBL/GenBank/DDBJ databases">
        <title>Chromosome-level genomes of two armyworms, Mythimna separata and Mythimna loreyi, provide insights into the biosynthesis and reception of sex pheromones.</title>
        <authorList>
            <person name="Zhao H."/>
        </authorList>
    </citation>
    <scope>NUCLEOTIDE SEQUENCE</scope>
    <source>
        <strain evidence="1">BeijingLab</strain>
        <tissue evidence="1">Pupa</tissue>
    </source>
</reference>
<evidence type="ECO:0000313" key="1">
    <source>
        <dbReference type="EMBL" id="KAJ8709216.1"/>
    </source>
</evidence>
<evidence type="ECO:0000313" key="2">
    <source>
        <dbReference type="Proteomes" id="UP001231518"/>
    </source>
</evidence>
<protein>
    <submittedName>
        <fullName evidence="1">Uncharacterized protein</fullName>
    </submittedName>
</protein>